<dbReference type="RefSeq" id="XP_068350513.1">
    <property type="nucleotide sequence ID" value="XM_068510798.1"/>
</dbReference>
<dbReference type="AlphaFoldDB" id="A0A1J4JE40"/>
<sequence>MGDHFVNLSYRRAEYTQKLDTSFPLNCVIKIELFRGYFADVYWNTHPECGIFTIFPDLRQCDVFLISFCEDERNLTHFIICGMKKIYISIFLDQTIQNSIETISRSTIYGVDMKAYSEYFKDHGISLHNFQLCENTPIFSEKISKSWQNIENSKHYKDFLRAHSVIDPTYRDTIGIILKIAVASHCNSHNAISKPFLFPKFRSPVLHSKKPLKNHSEEEIKQNISPGTSS</sequence>
<keyword evidence="2" id="KW-1185">Reference proteome</keyword>
<accession>A0A1J4JE40</accession>
<dbReference type="VEuPathDB" id="TrichDB:TRFO_36377"/>
<organism evidence="1 2">
    <name type="scientific">Tritrichomonas foetus</name>
    <dbReference type="NCBI Taxonomy" id="1144522"/>
    <lineage>
        <taxon>Eukaryota</taxon>
        <taxon>Metamonada</taxon>
        <taxon>Parabasalia</taxon>
        <taxon>Tritrichomonadida</taxon>
        <taxon>Tritrichomonadidae</taxon>
        <taxon>Tritrichomonas</taxon>
    </lineage>
</organism>
<dbReference type="EMBL" id="MLAK01001118">
    <property type="protein sequence ID" value="OHS97376.1"/>
    <property type="molecule type" value="Genomic_DNA"/>
</dbReference>
<reference evidence="1" key="1">
    <citation type="submission" date="2016-10" db="EMBL/GenBank/DDBJ databases">
        <authorList>
            <person name="Benchimol M."/>
            <person name="Almeida L.G."/>
            <person name="Vasconcelos A.T."/>
            <person name="Perreira-Neves A."/>
            <person name="Rosa I.A."/>
            <person name="Tasca T."/>
            <person name="Bogo M.R."/>
            <person name="de Souza W."/>
        </authorList>
    </citation>
    <scope>NUCLEOTIDE SEQUENCE [LARGE SCALE GENOMIC DNA]</scope>
    <source>
        <strain evidence="1">K</strain>
    </source>
</reference>
<protein>
    <submittedName>
        <fullName evidence="1">Uncharacterized protein</fullName>
    </submittedName>
</protein>
<evidence type="ECO:0000313" key="2">
    <source>
        <dbReference type="Proteomes" id="UP000179807"/>
    </source>
</evidence>
<gene>
    <name evidence="1" type="ORF">TRFO_36377</name>
</gene>
<comment type="caution">
    <text evidence="1">The sequence shown here is derived from an EMBL/GenBank/DDBJ whole genome shotgun (WGS) entry which is preliminary data.</text>
</comment>
<proteinExistence type="predicted"/>
<evidence type="ECO:0000313" key="1">
    <source>
        <dbReference type="EMBL" id="OHS97376.1"/>
    </source>
</evidence>
<dbReference type="GeneID" id="94845502"/>
<name>A0A1J4JE40_9EUKA</name>
<dbReference type="Proteomes" id="UP000179807">
    <property type="component" value="Unassembled WGS sequence"/>
</dbReference>